<gene>
    <name evidence="2" type="ORF">HannXRQ_Chr15g0474191</name>
</gene>
<evidence type="ECO:0000313" key="3">
    <source>
        <dbReference type="Proteomes" id="UP000215914"/>
    </source>
</evidence>
<keyword evidence="3" id="KW-1185">Reference proteome</keyword>
<feature type="compositionally biased region" description="Polar residues" evidence="1">
    <location>
        <begin position="1"/>
        <end position="15"/>
    </location>
</feature>
<evidence type="ECO:0000256" key="1">
    <source>
        <dbReference type="SAM" id="MobiDB-lite"/>
    </source>
</evidence>
<organism evidence="2 3">
    <name type="scientific">Helianthus annuus</name>
    <name type="common">Common sunflower</name>
    <dbReference type="NCBI Taxonomy" id="4232"/>
    <lineage>
        <taxon>Eukaryota</taxon>
        <taxon>Viridiplantae</taxon>
        <taxon>Streptophyta</taxon>
        <taxon>Embryophyta</taxon>
        <taxon>Tracheophyta</taxon>
        <taxon>Spermatophyta</taxon>
        <taxon>Magnoliopsida</taxon>
        <taxon>eudicotyledons</taxon>
        <taxon>Gunneridae</taxon>
        <taxon>Pentapetalae</taxon>
        <taxon>asterids</taxon>
        <taxon>campanulids</taxon>
        <taxon>Asterales</taxon>
        <taxon>Asteraceae</taxon>
        <taxon>Asteroideae</taxon>
        <taxon>Heliantheae alliance</taxon>
        <taxon>Heliantheae</taxon>
        <taxon>Helianthus</taxon>
    </lineage>
</organism>
<protein>
    <submittedName>
        <fullName evidence="2">Uncharacterized protein</fullName>
    </submittedName>
</protein>
<name>A0A251S704_HELAN</name>
<evidence type="ECO:0000313" key="2">
    <source>
        <dbReference type="EMBL" id="OTF94629.1"/>
    </source>
</evidence>
<dbReference type="InParanoid" id="A0A251S704"/>
<dbReference type="EMBL" id="CM007904">
    <property type="protein sequence ID" value="OTF94629.1"/>
    <property type="molecule type" value="Genomic_DNA"/>
</dbReference>
<feature type="region of interest" description="Disordered" evidence="1">
    <location>
        <begin position="1"/>
        <end position="21"/>
    </location>
</feature>
<sequence length="119" mass="13403">MLNTGGDQVSPSNPKSPKIHKLKPLICSKPSFKHELVIISLWGSKGDYLTRNKLGGSLMRERVKRIKKERKKHSSDTRKSLVSPSNPKSPKIHKLKPLICSKPSFKHELVIISLWGSKV</sequence>
<proteinExistence type="predicted"/>
<dbReference type="Proteomes" id="UP000215914">
    <property type="component" value="Chromosome 15"/>
</dbReference>
<dbReference type="AlphaFoldDB" id="A0A251S704"/>
<feature type="region of interest" description="Disordered" evidence="1">
    <location>
        <begin position="66"/>
        <end position="93"/>
    </location>
</feature>
<reference evidence="3" key="1">
    <citation type="journal article" date="2017" name="Nature">
        <title>The sunflower genome provides insights into oil metabolism, flowering and Asterid evolution.</title>
        <authorList>
            <person name="Badouin H."/>
            <person name="Gouzy J."/>
            <person name="Grassa C.J."/>
            <person name="Murat F."/>
            <person name="Staton S.E."/>
            <person name="Cottret L."/>
            <person name="Lelandais-Briere C."/>
            <person name="Owens G.L."/>
            <person name="Carrere S."/>
            <person name="Mayjonade B."/>
            <person name="Legrand L."/>
            <person name="Gill N."/>
            <person name="Kane N.C."/>
            <person name="Bowers J.E."/>
            <person name="Hubner S."/>
            <person name="Bellec A."/>
            <person name="Berard A."/>
            <person name="Berges H."/>
            <person name="Blanchet N."/>
            <person name="Boniface M.C."/>
            <person name="Brunel D."/>
            <person name="Catrice O."/>
            <person name="Chaidir N."/>
            <person name="Claudel C."/>
            <person name="Donnadieu C."/>
            <person name="Faraut T."/>
            <person name="Fievet G."/>
            <person name="Helmstetter N."/>
            <person name="King M."/>
            <person name="Knapp S.J."/>
            <person name="Lai Z."/>
            <person name="Le Paslier M.C."/>
            <person name="Lippi Y."/>
            <person name="Lorenzon L."/>
            <person name="Mandel J.R."/>
            <person name="Marage G."/>
            <person name="Marchand G."/>
            <person name="Marquand E."/>
            <person name="Bret-Mestries E."/>
            <person name="Morien E."/>
            <person name="Nambeesan S."/>
            <person name="Nguyen T."/>
            <person name="Pegot-Espagnet P."/>
            <person name="Pouilly N."/>
            <person name="Raftis F."/>
            <person name="Sallet E."/>
            <person name="Schiex T."/>
            <person name="Thomas J."/>
            <person name="Vandecasteele C."/>
            <person name="Vares D."/>
            <person name="Vear F."/>
            <person name="Vautrin S."/>
            <person name="Crespi M."/>
            <person name="Mangin B."/>
            <person name="Burke J.M."/>
            <person name="Salse J."/>
            <person name="Munos S."/>
            <person name="Vincourt P."/>
            <person name="Rieseberg L.H."/>
            <person name="Langlade N.B."/>
        </authorList>
    </citation>
    <scope>NUCLEOTIDE SEQUENCE [LARGE SCALE GENOMIC DNA]</scope>
    <source>
        <strain evidence="3">cv. SF193</strain>
    </source>
</reference>
<accession>A0A251S704</accession>